<feature type="domain" description="FAS1" evidence="1">
    <location>
        <begin position="30"/>
        <end position="163"/>
    </location>
</feature>
<accession>A0A0A7ENM3</accession>
<dbReference type="Gene3D" id="2.30.180.10">
    <property type="entry name" value="FAS1 domain"/>
    <property type="match status" value="5"/>
</dbReference>
<evidence type="ECO:0000313" key="2">
    <source>
        <dbReference type="EMBL" id="AIY67671.1"/>
    </source>
</evidence>
<dbReference type="EMBL" id="CP009889">
    <property type="protein sequence ID" value="AIY67671.1"/>
    <property type="molecule type" value="Genomic_DNA"/>
</dbReference>
<dbReference type="eggNOG" id="COG2335">
    <property type="taxonomic scope" value="Bacteria"/>
</dbReference>
<dbReference type="OrthoDB" id="9800666at2"/>
<dbReference type="InterPro" id="IPR050904">
    <property type="entry name" value="Adhesion/Biosynth-related"/>
</dbReference>
<proteinExistence type="predicted"/>
<protein>
    <submittedName>
        <fullName evidence="2">Adhesin</fullName>
    </submittedName>
</protein>
<dbReference type="STRING" id="1348114.OM33_17475"/>
<dbReference type="SMART" id="SM00554">
    <property type="entry name" value="FAS1"/>
    <property type="match status" value="4"/>
</dbReference>
<gene>
    <name evidence="2" type="ORF">OM33_17475</name>
</gene>
<dbReference type="HOGENOM" id="CLU_383029_0_0_6"/>
<dbReference type="Proteomes" id="UP000030341">
    <property type="component" value="Chromosome 2"/>
</dbReference>
<dbReference type="PROSITE" id="PS50213">
    <property type="entry name" value="FAS1"/>
    <property type="match status" value="4"/>
</dbReference>
<dbReference type="KEGG" id="pseo:OM33_17475"/>
<dbReference type="PANTHER" id="PTHR10900:SF77">
    <property type="entry name" value="FI19380P1"/>
    <property type="match status" value="1"/>
</dbReference>
<evidence type="ECO:0000259" key="1">
    <source>
        <dbReference type="PROSITE" id="PS50213"/>
    </source>
</evidence>
<dbReference type="GO" id="GO:0005615">
    <property type="term" value="C:extracellular space"/>
    <property type="evidence" value="ECO:0007669"/>
    <property type="project" value="TreeGrafter"/>
</dbReference>
<keyword evidence="3" id="KW-1185">Reference proteome</keyword>
<feature type="domain" description="FAS1" evidence="1">
    <location>
        <begin position="465"/>
        <end position="717"/>
    </location>
</feature>
<dbReference type="SUPFAM" id="SSF82153">
    <property type="entry name" value="FAS1 domain"/>
    <property type="match status" value="4"/>
</dbReference>
<dbReference type="FunFam" id="2.30.180.10:FF:000032">
    <property type="entry name" value="Fasciclin domain-containing protein, putative"/>
    <property type="match status" value="3"/>
</dbReference>
<feature type="domain" description="FAS1" evidence="1">
    <location>
        <begin position="173"/>
        <end position="308"/>
    </location>
</feature>
<dbReference type="Pfam" id="PF02469">
    <property type="entry name" value="Fasciclin"/>
    <property type="match status" value="4"/>
</dbReference>
<dbReference type="InterPro" id="IPR000782">
    <property type="entry name" value="FAS1_domain"/>
</dbReference>
<dbReference type="Pfam" id="PF03640">
    <property type="entry name" value="Lipoprotein_15"/>
    <property type="match status" value="2"/>
</dbReference>
<dbReference type="eggNOG" id="COG4315">
    <property type="taxonomic scope" value="Bacteria"/>
</dbReference>
<reference evidence="2 3" key="1">
    <citation type="submission" date="2014-11" db="EMBL/GenBank/DDBJ databases">
        <title>Complete Genome Sequence of Pseudoalteromonas sp. Strain OCN003 Isolated from Kaneohe Bay, Oahu, Hawaii.</title>
        <authorList>
            <person name="Beurmann S."/>
            <person name="Videau P."/>
            <person name="Ushijima B."/>
            <person name="Smith A.M."/>
            <person name="Aeby G.S."/>
            <person name="Callahan S.M."/>
            <person name="Belcaid M."/>
        </authorList>
    </citation>
    <scope>NUCLEOTIDE SEQUENCE [LARGE SCALE GENOMIC DNA]</scope>
    <source>
        <strain evidence="2 3">OCN003</strain>
    </source>
</reference>
<organism evidence="2 3">
    <name type="scientific">Pseudoalteromonas piratica</name>
    <dbReference type="NCBI Taxonomy" id="1348114"/>
    <lineage>
        <taxon>Bacteria</taxon>
        <taxon>Pseudomonadati</taxon>
        <taxon>Pseudomonadota</taxon>
        <taxon>Gammaproteobacteria</taxon>
        <taxon>Alteromonadales</taxon>
        <taxon>Pseudoalteromonadaceae</taxon>
        <taxon>Pseudoalteromonas</taxon>
    </lineage>
</organism>
<sequence>MVSSMLLVAGCNDDDNNEKVEVPMIPEPTATTVVDVAVSNGSFTTLVAALQATGLDETLANADGNFTVFAPTDAAFDLLPEGTLEALLADTDTLSDILTYHVIGSKVDAATAISSAGSKVEMVNGDSVGLSLSGDNLLVNTVTVTATDIMADNGIIHVIDAVLMPPTDKGMPTTNIVETAVAAGTFNTLVAALQATNLDAVLADESKMYTVFAPTDDAFAMLGEETINTLLANTDVLSSILLQHVVMGEVDSVTAFTLNGMEAETVSGAKLPVSINSETDSLMIGGAKIVTKDIYTTNGIIHVIDAVIVGDVTVPEPVGNIVEVASQAGSFNTLLIAAAAAGLADVLADESATFTVFAPTDAAFAQIPESTLNALLADTEALKNVLLYHVIADAKVMSDGAVAVANSENNKVTMANTQMTALSLSGSDLYINASKVSAANVEASNGVIHVVDQVILPPSMKGEPTQNIVEVAVSNPDFSTLVTALQAANLVDALADETKSYTVFAPTNAAFDKIPDDALSALLADNTALTNVLLQHVVAAEIDSVSAYAANGKAVDTLANNDVSVDLINYTESTNSASDEVAYDAAGQMLVGGNGSAKAGYTLYVFDNDLGQASSTCVDACADAWPPVMVNDEMVDNIQGLSVITRADGTKQAAFMGRPLYFYAQDMAPGETKGDAVNNVWWKVSLPQVALQVQGANVVTTDIYTTNGVIHVIDTVITETLN</sequence>
<dbReference type="AlphaFoldDB" id="A0A0A7ENM3"/>
<dbReference type="InterPro" id="IPR036378">
    <property type="entry name" value="FAS1_dom_sf"/>
</dbReference>
<name>A0A0A7ENM3_9GAMM</name>
<feature type="domain" description="FAS1" evidence="1">
    <location>
        <begin position="318"/>
        <end position="455"/>
    </location>
</feature>
<dbReference type="InterPro" id="IPR005297">
    <property type="entry name" value="Lipoprotein_repeat"/>
</dbReference>
<dbReference type="PANTHER" id="PTHR10900">
    <property type="entry name" value="PERIOSTIN-RELATED"/>
    <property type="match status" value="1"/>
</dbReference>
<evidence type="ECO:0000313" key="3">
    <source>
        <dbReference type="Proteomes" id="UP000030341"/>
    </source>
</evidence>